<dbReference type="Gene3D" id="3.30.420.10">
    <property type="entry name" value="Ribonuclease H-like superfamily/Ribonuclease H"/>
    <property type="match status" value="1"/>
</dbReference>
<dbReference type="PROSITE" id="PS50994">
    <property type="entry name" value="INTEGRASE"/>
    <property type="match status" value="1"/>
</dbReference>
<dbReference type="Pfam" id="PF13936">
    <property type="entry name" value="HTH_38"/>
    <property type="match status" value="1"/>
</dbReference>
<dbReference type="InterPro" id="IPR053392">
    <property type="entry name" value="Transposase_IS30-like"/>
</dbReference>
<proteinExistence type="predicted"/>
<gene>
    <name evidence="3" type="ORF">J2W25_005422</name>
</gene>
<evidence type="ECO:0000259" key="2">
    <source>
        <dbReference type="PROSITE" id="PS50994"/>
    </source>
</evidence>
<dbReference type="AlphaFoldDB" id="A0AAW8E450"/>
<evidence type="ECO:0000313" key="4">
    <source>
        <dbReference type="Proteomes" id="UP001244295"/>
    </source>
</evidence>
<dbReference type="GO" id="GO:0004803">
    <property type="term" value="F:transposase activity"/>
    <property type="evidence" value="ECO:0007669"/>
    <property type="project" value="TreeGrafter"/>
</dbReference>
<dbReference type="GO" id="GO:0005829">
    <property type="term" value="C:cytosol"/>
    <property type="evidence" value="ECO:0007669"/>
    <property type="project" value="TreeGrafter"/>
</dbReference>
<dbReference type="GO" id="GO:0015074">
    <property type="term" value="P:DNA integration"/>
    <property type="evidence" value="ECO:0007669"/>
    <property type="project" value="InterPro"/>
</dbReference>
<dbReference type="EMBL" id="JAUSRR010000010">
    <property type="protein sequence ID" value="MDP9926375.1"/>
    <property type="molecule type" value="Genomic_DNA"/>
</dbReference>
<dbReference type="InterPro" id="IPR025246">
    <property type="entry name" value="IS30-like_HTH"/>
</dbReference>
<dbReference type="SUPFAM" id="SSF53098">
    <property type="entry name" value="Ribonuclease H-like"/>
    <property type="match status" value="1"/>
</dbReference>
<dbReference type="Pfam" id="PF00665">
    <property type="entry name" value="rve"/>
    <property type="match status" value="1"/>
</dbReference>
<dbReference type="GO" id="GO:0032196">
    <property type="term" value="P:transposition"/>
    <property type="evidence" value="ECO:0007669"/>
    <property type="project" value="TreeGrafter"/>
</dbReference>
<dbReference type="InterPro" id="IPR001584">
    <property type="entry name" value="Integrase_cat-core"/>
</dbReference>
<protein>
    <submittedName>
        <fullName evidence="3">IS30 family transposase</fullName>
    </submittedName>
</protein>
<dbReference type="Proteomes" id="UP001244295">
    <property type="component" value="Unassembled WGS sequence"/>
</dbReference>
<comment type="caution">
    <text evidence="3">The sequence shown here is derived from an EMBL/GenBank/DDBJ whole genome shotgun (WGS) entry which is preliminary data.</text>
</comment>
<sequence length="387" mass="44108">MTKSTGQRVHPSAAQQRQIWNRWKQGERIAEIAMALKRPVPSIQTWIGKAGGFAPRECRRAPGALMLREREEISRGLSMGESIRLIATRLSRSPSTVSREIQRNGGRCRYRAISADEAAWHRAKRPQCCHLQRHPALALEVAVKLRLCWSPEQISGWLKRQFPEDREMNVSHETIYRTLFVQARGALKKELTAYLREHTRMRRPRVQSPPPGPYRIKDLVSISERPPEANDRAVPGHWEGDLLFGTLNCQVATLVERHSRYLILVKVDGKDTNSVVAALSRQVKRLPAGLMKTLTWDRGSEMAAHRKFSIATDVDVYFCDPQSPWQRGSNENTNRLLRQYLPKGKDFSHLTQAQFDRIANEMNGRPRQTLGFANPAEVLWQAVASTG</sequence>
<evidence type="ECO:0000256" key="1">
    <source>
        <dbReference type="ARBA" id="ARBA00023172"/>
    </source>
</evidence>
<dbReference type="InterPro" id="IPR051917">
    <property type="entry name" value="Transposase-Integrase"/>
</dbReference>
<dbReference type="PANTHER" id="PTHR10948">
    <property type="entry name" value="TRANSPOSASE"/>
    <property type="match status" value="1"/>
</dbReference>
<dbReference type="PANTHER" id="PTHR10948:SF23">
    <property type="entry name" value="TRANSPOSASE INSI FOR INSERTION SEQUENCE ELEMENT IS30A-RELATED"/>
    <property type="match status" value="1"/>
</dbReference>
<organism evidence="3 4">
    <name type="scientific">Variovorax boronicumulans</name>
    <dbReference type="NCBI Taxonomy" id="436515"/>
    <lineage>
        <taxon>Bacteria</taxon>
        <taxon>Pseudomonadati</taxon>
        <taxon>Pseudomonadota</taxon>
        <taxon>Betaproteobacteria</taxon>
        <taxon>Burkholderiales</taxon>
        <taxon>Comamonadaceae</taxon>
        <taxon>Variovorax</taxon>
    </lineage>
</organism>
<feature type="domain" description="Integrase catalytic" evidence="2">
    <location>
        <begin position="222"/>
        <end position="383"/>
    </location>
</feature>
<dbReference type="InterPro" id="IPR012337">
    <property type="entry name" value="RNaseH-like_sf"/>
</dbReference>
<dbReference type="GO" id="GO:0003676">
    <property type="term" value="F:nucleic acid binding"/>
    <property type="evidence" value="ECO:0007669"/>
    <property type="project" value="InterPro"/>
</dbReference>
<dbReference type="NCBIfam" id="NF033563">
    <property type="entry name" value="transpos_IS30"/>
    <property type="match status" value="1"/>
</dbReference>
<keyword evidence="1" id="KW-0233">DNA recombination</keyword>
<accession>A0AAW8E450</accession>
<evidence type="ECO:0000313" key="3">
    <source>
        <dbReference type="EMBL" id="MDP9926375.1"/>
    </source>
</evidence>
<name>A0AAW8E450_9BURK</name>
<dbReference type="RefSeq" id="WP_307638118.1">
    <property type="nucleotide sequence ID" value="NZ_JAUSRR010000010.1"/>
</dbReference>
<reference evidence="3" key="1">
    <citation type="submission" date="2023-07" db="EMBL/GenBank/DDBJ databases">
        <title>Sorghum-associated microbial communities from plants grown in Nebraska, USA.</title>
        <authorList>
            <person name="Schachtman D."/>
        </authorList>
    </citation>
    <scope>NUCLEOTIDE SEQUENCE</scope>
    <source>
        <strain evidence="3">DS2795</strain>
    </source>
</reference>
<dbReference type="GO" id="GO:0006310">
    <property type="term" value="P:DNA recombination"/>
    <property type="evidence" value="ECO:0007669"/>
    <property type="project" value="UniProtKB-KW"/>
</dbReference>
<dbReference type="InterPro" id="IPR036397">
    <property type="entry name" value="RNaseH_sf"/>
</dbReference>